<dbReference type="InterPro" id="IPR001789">
    <property type="entry name" value="Sig_transdc_resp-reg_receiver"/>
</dbReference>
<organism evidence="11 12">
    <name type="scientific">Kribbella caucasensis</name>
    <dbReference type="NCBI Taxonomy" id="2512215"/>
    <lineage>
        <taxon>Bacteria</taxon>
        <taxon>Bacillati</taxon>
        <taxon>Actinomycetota</taxon>
        <taxon>Actinomycetes</taxon>
        <taxon>Propionibacteriales</taxon>
        <taxon>Kribbellaceae</taxon>
        <taxon>Kribbella</taxon>
    </lineage>
</organism>
<dbReference type="FunFam" id="3.40.50.2300:FF:000001">
    <property type="entry name" value="DNA-binding response regulator PhoB"/>
    <property type="match status" value="1"/>
</dbReference>
<proteinExistence type="predicted"/>
<evidence type="ECO:0000256" key="1">
    <source>
        <dbReference type="ARBA" id="ARBA00004496"/>
    </source>
</evidence>
<evidence type="ECO:0000256" key="7">
    <source>
        <dbReference type="PROSITE-ProRule" id="PRU00169"/>
    </source>
</evidence>
<dbReference type="Pfam" id="PF00072">
    <property type="entry name" value="Response_reg"/>
    <property type="match status" value="1"/>
</dbReference>
<dbReference type="Gene3D" id="1.10.10.10">
    <property type="entry name" value="Winged helix-like DNA-binding domain superfamily/Winged helix DNA-binding domain"/>
    <property type="match status" value="1"/>
</dbReference>
<evidence type="ECO:0000259" key="9">
    <source>
        <dbReference type="PROSITE" id="PS50110"/>
    </source>
</evidence>
<dbReference type="InterPro" id="IPR039420">
    <property type="entry name" value="WalR-like"/>
</dbReference>
<evidence type="ECO:0000313" key="12">
    <source>
        <dbReference type="Proteomes" id="UP000295388"/>
    </source>
</evidence>
<dbReference type="FunFam" id="1.10.10.10:FF:000005">
    <property type="entry name" value="Two-component system response regulator"/>
    <property type="match status" value="1"/>
</dbReference>
<evidence type="ECO:0000313" key="11">
    <source>
        <dbReference type="EMBL" id="TDO29860.1"/>
    </source>
</evidence>
<evidence type="ECO:0000256" key="2">
    <source>
        <dbReference type="ARBA" id="ARBA00022553"/>
    </source>
</evidence>
<dbReference type="PANTHER" id="PTHR48111:SF22">
    <property type="entry name" value="REGULATOR OF RPOS"/>
    <property type="match status" value="1"/>
</dbReference>
<dbReference type="Gene3D" id="3.40.50.2300">
    <property type="match status" value="1"/>
</dbReference>
<dbReference type="InterPro" id="IPR036388">
    <property type="entry name" value="WH-like_DNA-bd_sf"/>
</dbReference>
<feature type="DNA-binding region" description="OmpR/PhoB-type" evidence="8">
    <location>
        <begin position="132"/>
        <end position="227"/>
    </location>
</feature>
<dbReference type="SMART" id="SM00862">
    <property type="entry name" value="Trans_reg_C"/>
    <property type="match status" value="1"/>
</dbReference>
<dbReference type="Proteomes" id="UP000295388">
    <property type="component" value="Unassembled WGS sequence"/>
</dbReference>
<dbReference type="CDD" id="cd00383">
    <property type="entry name" value="trans_reg_C"/>
    <property type="match status" value="1"/>
</dbReference>
<protein>
    <submittedName>
        <fullName evidence="11">Two-component system response regulator MprA</fullName>
    </submittedName>
</protein>
<dbReference type="Gene3D" id="6.10.250.690">
    <property type="match status" value="1"/>
</dbReference>
<keyword evidence="2 7" id="KW-0597">Phosphoprotein</keyword>
<evidence type="ECO:0000256" key="5">
    <source>
        <dbReference type="ARBA" id="ARBA00023125"/>
    </source>
</evidence>
<dbReference type="CDD" id="cd17574">
    <property type="entry name" value="REC_OmpR"/>
    <property type="match status" value="1"/>
</dbReference>
<dbReference type="AlphaFoldDB" id="A0A4R6J3E4"/>
<dbReference type="PROSITE" id="PS51755">
    <property type="entry name" value="OMPR_PHOB"/>
    <property type="match status" value="1"/>
</dbReference>
<dbReference type="SUPFAM" id="SSF52172">
    <property type="entry name" value="CheY-like"/>
    <property type="match status" value="1"/>
</dbReference>
<comment type="subcellular location">
    <subcellularLocation>
        <location evidence="1">Cytoplasm</location>
    </subcellularLocation>
</comment>
<feature type="modified residue" description="4-aspartylphosphate" evidence="7">
    <location>
        <position position="60"/>
    </location>
</feature>
<dbReference type="GO" id="GO:0000156">
    <property type="term" value="F:phosphorelay response regulator activity"/>
    <property type="evidence" value="ECO:0007669"/>
    <property type="project" value="TreeGrafter"/>
</dbReference>
<evidence type="ECO:0000259" key="10">
    <source>
        <dbReference type="PROSITE" id="PS51755"/>
    </source>
</evidence>
<feature type="domain" description="Response regulatory" evidence="9">
    <location>
        <begin position="11"/>
        <end position="124"/>
    </location>
</feature>
<dbReference type="SMART" id="SM00448">
    <property type="entry name" value="REC"/>
    <property type="match status" value="1"/>
</dbReference>
<dbReference type="PANTHER" id="PTHR48111">
    <property type="entry name" value="REGULATOR OF RPOS"/>
    <property type="match status" value="1"/>
</dbReference>
<reference evidence="11 12" key="1">
    <citation type="submission" date="2019-03" db="EMBL/GenBank/DDBJ databases">
        <title>Genomic Encyclopedia of Type Strains, Phase III (KMG-III): the genomes of soil and plant-associated and newly described type strains.</title>
        <authorList>
            <person name="Whitman W."/>
        </authorList>
    </citation>
    <scope>NUCLEOTIDE SEQUENCE [LARGE SCALE GENOMIC DNA]</scope>
    <source>
        <strain evidence="11 12">VKM Ac-2527</strain>
    </source>
</reference>
<dbReference type="GO" id="GO:0006355">
    <property type="term" value="P:regulation of DNA-templated transcription"/>
    <property type="evidence" value="ECO:0007669"/>
    <property type="project" value="InterPro"/>
</dbReference>
<evidence type="ECO:0000256" key="4">
    <source>
        <dbReference type="ARBA" id="ARBA00023015"/>
    </source>
</evidence>
<gene>
    <name evidence="11" type="ORF">EV643_14327</name>
</gene>
<feature type="domain" description="OmpR/PhoB-type" evidence="10">
    <location>
        <begin position="132"/>
        <end position="227"/>
    </location>
</feature>
<dbReference type="PROSITE" id="PS50110">
    <property type="entry name" value="RESPONSE_REGULATORY"/>
    <property type="match status" value="1"/>
</dbReference>
<dbReference type="GO" id="GO:0005829">
    <property type="term" value="C:cytosol"/>
    <property type="evidence" value="ECO:0007669"/>
    <property type="project" value="TreeGrafter"/>
</dbReference>
<evidence type="ECO:0000256" key="3">
    <source>
        <dbReference type="ARBA" id="ARBA00023012"/>
    </source>
</evidence>
<dbReference type="Pfam" id="PF00486">
    <property type="entry name" value="Trans_reg_C"/>
    <property type="match status" value="1"/>
</dbReference>
<keyword evidence="6" id="KW-0804">Transcription</keyword>
<name>A0A4R6J3E4_9ACTN</name>
<comment type="caution">
    <text evidence="11">The sequence shown here is derived from an EMBL/GenBank/DDBJ whole genome shotgun (WGS) entry which is preliminary data.</text>
</comment>
<dbReference type="EMBL" id="SNWQ01000043">
    <property type="protein sequence ID" value="TDO29860.1"/>
    <property type="molecule type" value="Genomic_DNA"/>
</dbReference>
<dbReference type="GO" id="GO:0032993">
    <property type="term" value="C:protein-DNA complex"/>
    <property type="evidence" value="ECO:0007669"/>
    <property type="project" value="TreeGrafter"/>
</dbReference>
<sequence>MGNSVEPRAPLLLVVDDDHKLVPLLERGLRYEGFGVACAYSGTEALSAARSTAPDLVLLDVGMPDLDGFEVLRELRRQSDVPVVMLTAKDEVSDKVGALDLGADDYVAKPFAFDELVARIRAVLRRRGAEALDCLSYDDLVCDLGTREVTRAGRRIDLTVTEFDVLTCLVRNARRIQSRDALLRNVWGYDVPVDSNVVDVHIGHLRRKLGDPPLIQTMRGVGYVLRSRQ</sequence>
<evidence type="ECO:0000256" key="6">
    <source>
        <dbReference type="ARBA" id="ARBA00023163"/>
    </source>
</evidence>
<dbReference type="InterPro" id="IPR001867">
    <property type="entry name" value="OmpR/PhoB-type_DNA-bd"/>
</dbReference>
<dbReference type="GO" id="GO:0000976">
    <property type="term" value="F:transcription cis-regulatory region binding"/>
    <property type="evidence" value="ECO:0007669"/>
    <property type="project" value="TreeGrafter"/>
</dbReference>
<evidence type="ECO:0000256" key="8">
    <source>
        <dbReference type="PROSITE-ProRule" id="PRU01091"/>
    </source>
</evidence>
<keyword evidence="4" id="KW-0805">Transcription regulation</keyword>
<accession>A0A4R6J3E4</accession>
<keyword evidence="12" id="KW-1185">Reference proteome</keyword>
<dbReference type="InterPro" id="IPR011006">
    <property type="entry name" value="CheY-like_superfamily"/>
</dbReference>
<keyword evidence="3" id="KW-0902">Two-component regulatory system</keyword>
<keyword evidence="5 8" id="KW-0238">DNA-binding</keyword>